<evidence type="ECO:0000313" key="3">
    <source>
        <dbReference type="Proteomes" id="UP000033854"/>
    </source>
</evidence>
<comment type="caution">
    <text evidence="2">The sequence shown here is derived from an EMBL/GenBank/DDBJ whole genome shotgun (WGS) entry which is preliminary data.</text>
</comment>
<dbReference type="Pfam" id="PF14528">
    <property type="entry name" value="LAGLIDADG_3"/>
    <property type="match status" value="1"/>
</dbReference>
<evidence type="ECO:0000259" key="1">
    <source>
        <dbReference type="PROSITE" id="PS50819"/>
    </source>
</evidence>
<protein>
    <submittedName>
        <fullName evidence="2">Intein-containing protein</fullName>
    </submittedName>
</protein>
<dbReference type="AlphaFoldDB" id="A0A0G0Z3U8"/>
<dbReference type="InterPro" id="IPR006142">
    <property type="entry name" value="INTEIN"/>
</dbReference>
<sequence>MAYVLGFIYADGAVEDCRKSSRTCYLCLSNNDLDILRDILWVMSTKQTIVIRGPRVMKIDDREYWCKTNYYVRIGNKVIYDDLTKLGLCPRKSLVIELPEIPNEFFSYFLRGYFDSDGCIHIENIRRRLKIIFTSGSRSFLEKLGTYIGRLVSERHVPIYTNRRSFQLSYGGNCAKNVAALIYQDIVSAPYLKYKYEKYTNYLSTKKVTV</sequence>
<reference evidence="2 3" key="1">
    <citation type="journal article" date="2015" name="Nature">
        <title>rRNA introns, odd ribosomes, and small enigmatic genomes across a large radiation of phyla.</title>
        <authorList>
            <person name="Brown C.T."/>
            <person name="Hug L.A."/>
            <person name="Thomas B.C."/>
            <person name="Sharon I."/>
            <person name="Castelle C.J."/>
            <person name="Singh A."/>
            <person name="Wilkins M.J."/>
            <person name="Williams K.H."/>
            <person name="Banfield J.F."/>
        </authorList>
    </citation>
    <scope>NUCLEOTIDE SEQUENCE [LARGE SCALE GENOMIC DNA]</scope>
</reference>
<evidence type="ECO:0000313" key="2">
    <source>
        <dbReference type="EMBL" id="KKS43424.1"/>
    </source>
</evidence>
<dbReference type="Proteomes" id="UP000033854">
    <property type="component" value="Unassembled WGS sequence"/>
</dbReference>
<proteinExistence type="predicted"/>
<dbReference type="SUPFAM" id="SSF55608">
    <property type="entry name" value="Homing endonucleases"/>
    <property type="match status" value="1"/>
</dbReference>
<dbReference type="Gene3D" id="3.10.28.10">
    <property type="entry name" value="Homing endonucleases"/>
    <property type="match status" value="1"/>
</dbReference>
<gene>
    <name evidence="2" type="ORF">UV06_C0001G0158</name>
</gene>
<dbReference type="InterPro" id="IPR004042">
    <property type="entry name" value="Intein_endonuc_central"/>
</dbReference>
<name>A0A0G0Z3U8_9BACT</name>
<dbReference type="GO" id="GO:0016539">
    <property type="term" value="P:intein-mediated protein splicing"/>
    <property type="evidence" value="ECO:0007669"/>
    <property type="project" value="InterPro"/>
</dbReference>
<dbReference type="GO" id="GO:0004519">
    <property type="term" value="F:endonuclease activity"/>
    <property type="evidence" value="ECO:0007669"/>
    <property type="project" value="InterPro"/>
</dbReference>
<feature type="domain" description="DOD-type homing endonuclease" evidence="1">
    <location>
        <begin position="4"/>
        <end position="153"/>
    </location>
</feature>
<dbReference type="PROSITE" id="PS50819">
    <property type="entry name" value="INTEIN_ENDONUCLEASE"/>
    <property type="match status" value="1"/>
</dbReference>
<dbReference type="InterPro" id="IPR004860">
    <property type="entry name" value="LAGLIDADG_dom"/>
</dbReference>
<accession>A0A0G0Z3U8</accession>
<organism evidence="2 3">
    <name type="scientific">Candidatus Collierbacteria bacterium GW2011_GWA2_42_17</name>
    <dbReference type="NCBI Taxonomy" id="1618378"/>
    <lineage>
        <taxon>Bacteria</taxon>
        <taxon>Candidatus Collieribacteriota</taxon>
    </lineage>
</organism>
<dbReference type="InterPro" id="IPR027434">
    <property type="entry name" value="Homing_endonucl"/>
</dbReference>
<dbReference type="EMBL" id="LCDA01000001">
    <property type="protein sequence ID" value="KKS43424.1"/>
    <property type="molecule type" value="Genomic_DNA"/>
</dbReference>
<dbReference type="PRINTS" id="PR00379">
    <property type="entry name" value="INTEIN"/>
</dbReference>